<dbReference type="InterPro" id="IPR036249">
    <property type="entry name" value="Thioredoxin-like_sf"/>
</dbReference>
<dbReference type="EMBL" id="CP002865">
    <property type="protein sequence ID" value="AEI38332.1"/>
    <property type="molecule type" value="Genomic_DNA"/>
</dbReference>
<evidence type="ECO:0000256" key="1">
    <source>
        <dbReference type="SAM" id="SignalP"/>
    </source>
</evidence>
<dbReference type="Gene3D" id="1.10.40.110">
    <property type="match status" value="1"/>
</dbReference>
<dbReference type="Gene3D" id="3.40.30.10">
    <property type="entry name" value="Glutaredoxin"/>
    <property type="match status" value="1"/>
</dbReference>
<dbReference type="HOGENOM" id="CLU_000288_47_5_5"/>
<proteinExistence type="predicted"/>
<protein>
    <submittedName>
        <fullName evidence="3">Protein-disulfide isomerase-like protein</fullName>
    </submittedName>
</protein>
<keyword evidence="1" id="KW-0732">Signal</keyword>
<dbReference type="Proteomes" id="UP000000491">
    <property type="component" value="Chromosome"/>
</dbReference>
<dbReference type="STRING" id="579138.Zymop_1442"/>
<evidence type="ECO:0000313" key="4">
    <source>
        <dbReference type="Proteomes" id="UP000000491"/>
    </source>
</evidence>
<gene>
    <name evidence="3" type="ordered locus">Zymop_1442</name>
</gene>
<accession>F8EVJ5</accession>
<organism evidence="3 4">
    <name type="scientific">Zymomonas mobilis subsp. pomaceae (strain ATCC 29192 / DSM 22645 / JCM 10191 / CCUG 17912 / NBRC 13757 / NCIMB 11200 / NRRL B-4491 / Barker I)</name>
    <dbReference type="NCBI Taxonomy" id="579138"/>
    <lineage>
        <taxon>Bacteria</taxon>
        <taxon>Pseudomonadati</taxon>
        <taxon>Pseudomonadota</taxon>
        <taxon>Alphaproteobacteria</taxon>
        <taxon>Sphingomonadales</taxon>
        <taxon>Zymomonadaceae</taxon>
        <taxon>Zymomonas</taxon>
    </lineage>
</organism>
<keyword evidence="3" id="KW-0413">Isomerase</keyword>
<sequence>MKKIKAGLGIMLLLSGVSFFESACHKTEKDNAESSATIALPPAIPAPNGSNWTEVVTTSPEGGFVMGNPKAPVSLVEYASFTCPHCAEFAKESMPKLRDEYIAKGLVKFEFRNLVRDPFDIALTLLARCRGAQTFFPISDQLFQEQGPMFERIQKVDKTELQRVSSLPQDEQMKAYIRLTGMSPFFGNRGLPEGAQGKCLIDQTAIKNLMDIRTLADKQNVTGTPMFVINGTVLEMGMTSPIWDQLEPALRGAFH</sequence>
<dbReference type="InterPro" id="IPR012336">
    <property type="entry name" value="Thioredoxin-like_fold"/>
</dbReference>
<name>F8EVJ5_ZYMMT</name>
<feature type="chain" id="PRO_5003369786" evidence="1">
    <location>
        <begin position="24"/>
        <end position="255"/>
    </location>
</feature>
<dbReference type="GO" id="GO:0016853">
    <property type="term" value="F:isomerase activity"/>
    <property type="evidence" value="ECO:0007669"/>
    <property type="project" value="UniProtKB-KW"/>
</dbReference>
<dbReference type="eggNOG" id="COG1651">
    <property type="taxonomic scope" value="Bacteria"/>
</dbReference>
<reference evidence="3 4" key="1">
    <citation type="journal article" date="2011" name="J. Bacteriol.">
        <title>Genome sequence of the ethanol-producing Zymomonas mobilis subsp. pomaceae lectotype strain ATCC 29192.</title>
        <authorList>
            <person name="Kouvelis V.N."/>
            <person name="Davenport K.W."/>
            <person name="Brettin T.S."/>
            <person name="Bruce D."/>
            <person name="Detter C."/>
            <person name="Han C.S."/>
            <person name="Nolan M."/>
            <person name="Tapia R."/>
            <person name="Damoulaki A."/>
            <person name="Kyrpides N.C."/>
            <person name="Typas M.A."/>
            <person name="Pappas K.M."/>
        </authorList>
    </citation>
    <scope>NUCLEOTIDE SEQUENCE [LARGE SCALE GENOMIC DNA]</scope>
    <source>
        <strain evidence="4">ATCC 29192 / DSM 22645 / JCM 10191 / CCUG 17912 / NBRC 13757 / NCIMB 11200 / NRRL B-4491 / Barker I</strain>
    </source>
</reference>
<evidence type="ECO:0000259" key="2">
    <source>
        <dbReference type="Pfam" id="PF13462"/>
    </source>
</evidence>
<feature type="signal peptide" evidence="1">
    <location>
        <begin position="1"/>
        <end position="23"/>
    </location>
</feature>
<dbReference type="Pfam" id="PF13462">
    <property type="entry name" value="Thioredoxin_4"/>
    <property type="match status" value="1"/>
</dbReference>
<dbReference type="RefSeq" id="WP_013934720.1">
    <property type="nucleotide sequence ID" value="NC_015709.1"/>
</dbReference>
<evidence type="ECO:0000313" key="3">
    <source>
        <dbReference type="EMBL" id="AEI38332.1"/>
    </source>
</evidence>
<dbReference type="PATRIC" id="fig|579138.3.peg.1529"/>
<dbReference type="AlphaFoldDB" id="F8EVJ5"/>
<feature type="domain" description="Thioredoxin-like fold" evidence="2">
    <location>
        <begin position="62"/>
        <end position="236"/>
    </location>
</feature>
<dbReference type="SUPFAM" id="SSF52833">
    <property type="entry name" value="Thioredoxin-like"/>
    <property type="match status" value="1"/>
</dbReference>
<dbReference type="KEGG" id="zmp:Zymop_1442"/>